<dbReference type="RefSeq" id="WP_068609925.1">
    <property type="nucleotide sequence ID" value="NZ_CP011388.1"/>
</dbReference>
<gene>
    <name evidence="7" type="ORF">SY83_20525</name>
</gene>
<dbReference type="InterPro" id="IPR002942">
    <property type="entry name" value="S4_RNA-bd"/>
</dbReference>
<dbReference type="Gene3D" id="3.30.70.1560">
    <property type="entry name" value="Alpha-L RNA-binding motif"/>
    <property type="match status" value="1"/>
</dbReference>
<dbReference type="Pfam" id="PF01479">
    <property type="entry name" value="S4"/>
    <property type="match status" value="1"/>
</dbReference>
<evidence type="ECO:0000256" key="3">
    <source>
        <dbReference type="ARBA" id="ARBA00023235"/>
    </source>
</evidence>
<keyword evidence="2 4" id="KW-0694">RNA-binding</keyword>
<dbReference type="Gene3D" id="3.10.290.10">
    <property type="entry name" value="RNA-binding S4 domain"/>
    <property type="match status" value="1"/>
</dbReference>
<dbReference type="CDD" id="cd00165">
    <property type="entry name" value="S4"/>
    <property type="match status" value="1"/>
</dbReference>
<protein>
    <recommendedName>
        <fullName evidence="5">Pseudouridine synthase</fullName>
        <ecNumber evidence="5">5.4.99.-</ecNumber>
    </recommendedName>
</protein>
<dbReference type="KEGG" id="pswu:SY83_20525"/>
<evidence type="ECO:0000313" key="7">
    <source>
        <dbReference type="EMBL" id="ANE48276.1"/>
    </source>
</evidence>
<dbReference type="SMART" id="SM00363">
    <property type="entry name" value="S4"/>
    <property type="match status" value="1"/>
</dbReference>
<comment type="similarity">
    <text evidence="1 5">Belongs to the pseudouridine synthase RsuA family.</text>
</comment>
<dbReference type="FunFam" id="3.30.70.1560:FF:000001">
    <property type="entry name" value="Pseudouridine synthase"/>
    <property type="match status" value="1"/>
</dbReference>
<dbReference type="PROSITE" id="PS01149">
    <property type="entry name" value="PSI_RSU"/>
    <property type="match status" value="1"/>
</dbReference>
<dbReference type="NCBIfam" id="TIGR00093">
    <property type="entry name" value="pseudouridine synthase"/>
    <property type="match status" value="1"/>
</dbReference>
<organism evidence="7 8">
    <name type="scientific">Paenibacillus swuensis</name>
    <dbReference type="NCBI Taxonomy" id="1178515"/>
    <lineage>
        <taxon>Bacteria</taxon>
        <taxon>Bacillati</taxon>
        <taxon>Bacillota</taxon>
        <taxon>Bacilli</taxon>
        <taxon>Bacillales</taxon>
        <taxon>Paenibacillaceae</taxon>
        <taxon>Paenibacillus</taxon>
    </lineage>
</organism>
<dbReference type="GO" id="GO:0003723">
    <property type="term" value="F:RNA binding"/>
    <property type="evidence" value="ECO:0007669"/>
    <property type="project" value="UniProtKB-KW"/>
</dbReference>
<dbReference type="EMBL" id="CP011388">
    <property type="protein sequence ID" value="ANE48276.1"/>
    <property type="molecule type" value="Genomic_DNA"/>
</dbReference>
<keyword evidence="3 5" id="KW-0413">Isomerase</keyword>
<dbReference type="Gene3D" id="3.30.70.580">
    <property type="entry name" value="Pseudouridine synthase I, catalytic domain, N-terminal subdomain"/>
    <property type="match status" value="1"/>
</dbReference>
<keyword evidence="8" id="KW-1185">Reference proteome</keyword>
<feature type="domain" description="RNA-binding S4" evidence="6">
    <location>
        <begin position="5"/>
        <end position="65"/>
    </location>
</feature>
<dbReference type="OrthoDB" id="9807213at2"/>
<dbReference type="InterPro" id="IPR020103">
    <property type="entry name" value="PsdUridine_synth_cat_dom_sf"/>
</dbReference>
<dbReference type="CDD" id="cd02553">
    <property type="entry name" value="PseudoU_synth_RsuA"/>
    <property type="match status" value="1"/>
</dbReference>
<sequence length="253" mass="28312">MAKPERLDKILAHMGVGSRSEIRRLAKQGALTVNGHAAKDPGMKINTDVDQLKVNEQDIIYKPFIYLMMNKPQGVISATEDKRDRTVIDLLSEGERHYEPFPVGRLDKDTEGLLLLTNDGKLSHNLLSPKKHVPKTYYAKVEGHVGGEDVHAFSRGVTLDDGYVTMGARLRVLSVDLERSSPCSEIELTIMEGKFHQVKRMFQAVGKEVVYLKRISMGSLKLDEHLTLGAYRELTAEELEALQGKLNGESEQD</sequence>
<evidence type="ECO:0000259" key="6">
    <source>
        <dbReference type="SMART" id="SM00363"/>
    </source>
</evidence>
<accession>A0A172TMT2</accession>
<dbReference type="PATRIC" id="fig|1178515.4.peg.4155"/>
<evidence type="ECO:0000313" key="8">
    <source>
        <dbReference type="Proteomes" id="UP000076927"/>
    </source>
</evidence>
<dbReference type="GO" id="GO:0005829">
    <property type="term" value="C:cytosol"/>
    <property type="evidence" value="ECO:0007669"/>
    <property type="project" value="UniProtKB-ARBA"/>
</dbReference>
<dbReference type="GO" id="GO:0000455">
    <property type="term" value="P:enzyme-directed rRNA pseudouridine synthesis"/>
    <property type="evidence" value="ECO:0007669"/>
    <property type="project" value="UniProtKB-ARBA"/>
</dbReference>
<dbReference type="EC" id="5.4.99.-" evidence="5"/>
<evidence type="ECO:0000256" key="1">
    <source>
        <dbReference type="ARBA" id="ARBA00008348"/>
    </source>
</evidence>
<dbReference type="PANTHER" id="PTHR47683:SF4">
    <property type="entry name" value="PSEUDOURIDINE SYNTHASE"/>
    <property type="match status" value="1"/>
</dbReference>
<reference evidence="7 8" key="1">
    <citation type="submission" date="2015-01" db="EMBL/GenBank/DDBJ databases">
        <title>Paenibacillus swuensis/DY6/whole genome sequencing.</title>
        <authorList>
            <person name="Kim M.K."/>
            <person name="Srinivasan S."/>
            <person name="Lee J.-J."/>
        </authorList>
    </citation>
    <scope>NUCLEOTIDE SEQUENCE [LARGE SCALE GENOMIC DNA]</scope>
    <source>
        <strain evidence="7 8">DY6</strain>
    </source>
</reference>
<dbReference type="InterPro" id="IPR018496">
    <property type="entry name" value="PsdUridine_synth_RsuA/RluB_CS"/>
</dbReference>
<dbReference type="Pfam" id="PF00849">
    <property type="entry name" value="PseudoU_synth_2"/>
    <property type="match status" value="1"/>
</dbReference>
<dbReference type="InterPro" id="IPR042092">
    <property type="entry name" value="PsdUridine_s_RsuA/RluB/E/F_cat"/>
</dbReference>
<dbReference type="SUPFAM" id="SSF55120">
    <property type="entry name" value="Pseudouridine synthase"/>
    <property type="match status" value="1"/>
</dbReference>
<evidence type="ECO:0000256" key="2">
    <source>
        <dbReference type="ARBA" id="ARBA00022884"/>
    </source>
</evidence>
<dbReference type="GO" id="GO:0120159">
    <property type="term" value="F:rRNA pseudouridine synthase activity"/>
    <property type="evidence" value="ECO:0007669"/>
    <property type="project" value="UniProtKB-ARBA"/>
</dbReference>
<dbReference type="SUPFAM" id="SSF55174">
    <property type="entry name" value="Alpha-L RNA-binding motif"/>
    <property type="match status" value="1"/>
</dbReference>
<dbReference type="AlphaFoldDB" id="A0A172TMT2"/>
<dbReference type="InterPro" id="IPR036986">
    <property type="entry name" value="S4_RNA-bd_sf"/>
</dbReference>
<dbReference type="InterPro" id="IPR050343">
    <property type="entry name" value="RsuA_PseudoU_synthase"/>
</dbReference>
<evidence type="ECO:0000256" key="5">
    <source>
        <dbReference type="RuleBase" id="RU003887"/>
    </source>
</evidence>
<dbReference type="STRING" id="1178515.SY83_20525"/>
<dbReference type="PROSITE" id="PS50889">
    <property type="entry name" value="S4"/>
    <property type="match status" value="1"/>
</dbReference>
<dbReference type="InterPro" id="IPR006145">
    <property type="entry name" value="PsdUridine_synth_RsuA/RluA"/>
</dbReference>
<dbReference type="InterPro" id="IPR020094">
    <property type="entry name" value="TruA/RsuA/RluB/E/F_N"/>
</dbReference>
<dbReference type="InterPro" id="IPR000748">
    <property type="entry name" value="PsdUridine_synth_RsuA/RluB/E/F"/>
</dbReference>
<proteinExistence type="inferred from homology"/>
<name>A0A172TMT2_9BACL</name>
<dbReference type="Proteomes" id="UP000076927">
    <property type="component" value="Chromosome"/>
</dbReference>
<dbReference type="PANTHER" id="PTHR47683">
    <property type="entry name" value="PSEUDOURIDINE SYNTHASE FAMILY PROTEIN-RELATED"/>
    <property type="match status" value="1"/>
</dbReference>
<evidence type="ECO:0000256" key="4">
    <source>
        <dbReference type="PROSITE-ProRule" id="PRU00182"/>
    </source>
</evidence>